<dbReference type="EMBL" id="PGGK01000005">
    <property type="protein sequence ID" value="TGC09526.1"/>
    <property type="molecule type" value="Genomic_DNA"/>
</dbReference>
<evidence type="ECO:0000259" key="2">
    <source>
        <dbReference type="Pfam" id="PF25213"/>
    </source>
</evidence>
<dbReference type="InterPro" id="IPR016490">
    <property type="entry name" value="Tscrpt_reg_HTH_AF0396-typ3"/>
</dbReference>
<evidence type="ECO:0000259" key="1">
    <source>
        <dbReference type="Pfam" id="PF08350"/>
    </source>
</evidence>
<evidence type="ECO:0000313" key="3">
    <source>
        <dbReference type="EMBL" id="TGC09526.1"/>
    </source>
</evidence>
<proteinExistence type="predicted"/>
<dbReference type="OrthoDB" id="11410at2157"/>
<feature type="domain" description="Methanogenesis regulatory protein FilR1 middle" evidence="1">
    <location>
        <begin position="126"/>
        <end position="253"/>
    </location>
</feature>
<name>A0A4E0Q693_9EURY</name>
<dbReference type="InterPro" id="IPR013561">
    <property type="entry name" value="FilR1_middle_dom"/>
</dbReference>
<dbReference type="Pfam" id="PF25213">
    <property type="entry name" value="HVO_A0261_N"/>
    <property type="match status" value="1"/>
</dbReference>
<gene>
    <name evidence="3" type="ORF">CUN85_06785</name>
</gene>
<keyword evidence="4" id="KW-1185">Reference proteome</keyword>
<evidence type="ECO:0000313" key="4">
    <source>
        <dbReference type="Proteomes" id="UP000297295"/>
    </source>
</evidence>
<feature type="domain" description="HVO-A0261-like N-terminal" evidence="2">
    <location>
        <begin position="9"/>
        <end position="84"/>
    </location>
</feature>
<reference evidence="3 4" key="1">
    <citation type="submission" date="2017-11" db="EMBL/GenBank/DDBJ databases">
        <title>Isolation and Characterization of Methanogenic Archaea from Saline Meromictic Lake at Siberia.</title>
        <authorList>
            <person name="Shen Y."/>
            <person name="Huang H.-H."/>
            <person name="Lai M.-C."/>
            <person name="Chen S.-C."/>
        </authorList>
    </citation>
    <scope>NUCLEOTIDE SEQUENCE [LARGE SCALE GENOMIC DNA]</scope>
    <source>
        <strain evidence="3 4">SY-01</strain>
    </source>
</reference>
<protein>
    <submittedName>
        <fullName evidence="3">Transcriptional regulator</fullName>
    </submittedName>
</protein>
<dbReference type="RefSeq" id="WP_135389565.1">
    <property type="nucleotide sequence ID" value="NZ_PGGK01000005.1"/>
</dbReference>
<comment type="caution">
    <text evidence="3">The sequence shown here is derived from an EMBL/GenBank/DDBJ whole genome shotgun (WGS) entry which is preliminary data.</text>
</comment>
<dbReference type="PIRSF" id="PIRSF006692">
    <property type="entry name" value="TF_HTH_AF0396_prd"/>
    <property type="match status" value="1"/>
</dbReference>
<accession>A0A4E0Q693</accession>
<dbReference type="InterPro" id="IPR036390">
    <property type="entry name" value="WH_DNA-bd_sf"/>
</dbReference>
<dbReference type="Proteomes" id="UP000297295">
    <property type="component" value="Unassembled WGS sequence"/>
</dbReference>
<organism evidence="3 4">
    <name type="scientific">Methanolobus halotolerans</name>
    <dbReference type="NCBI Taxonomy" id="2052935"/>
    <lineage>
        <taxon>Archaea</taxon>
        <taxon>Methanobacteriati</taxon>
        <taxon>Methanobacteriota</taxon>
        <taxon>Stenosarchaea group</taxon>
        <taxon>Methanomicrobia</taxon>
        <taxon>Methanosarcinales</taxon>
        <taxon>Methanosarcinaceae</taxon>
        <taxon>Methanolobus</taxon>
    </lineage>
</organism>
<dbReference type="AlphaFoldDB" id="A0A4E0Q693"/>
<dbReference type="SUPFAM" id="SSF46785">
    <property type="entry name" value="Winged helix' DNA-binding domain"/>
    <property type="match status" value="1"/>
</dbReference>
<sequence>MKKPLLDVIFASEKRKNVLLLLQDGPQGMEILLKSLDTTRQSLLPQVRILEEHHLVDHYDDTYELTTIGKLIIDEMKPLLYTIKVFDKDIDYWGNHDLSYIPPHFLQRIDELRECRAIKPSITDLYEIDEEFHEASKRSESHSVITTYIHPEFYRLVYEMMNNNVQMYFVFPPDLLDQLQPARYAELIEVSKSEFVHIFVYPKKVGFLFFAFNDTHSMLSLTTNNGKFDGRYLLCRYKKSLEWEKDLFDYYLKESTPINEI</sequence>
<dbReference type="InterPro" id="IPR057527">
    <property type="entry name" value="HVO_A0261-like_N"/>
</dbReference>
<dbReference type="Pfam" id="PF08350">
    <property type="entry name" value="FilR1_middle"/>
    <property type="match status" value="1"/>
</dbReference>